<reference evidence="1 2" key="1">
    <citation type="submission" date="2018-10" db="EMBL/GenBank/DDBJ databases">
        <title>Genomic Encyclopedia of Archaeal and Bacterial Type Strains, Phase II (KMG-II): from individual species to whole genera.</title>
        <authorList>
            <person name="Goeker M."/>
        </authorList>
    </citation>
    <scope>NUCLEOTIDE SEQUENCE [LARGE SCALE GENOMIC DNA]</scope>
    <source>
        <strain evidence="1 2">DSM 43383</strain>
    </source>
</reference>
<evidence type="ECO:0000313" key="1">
    <source>
        <dbReference type="EMBL" id="RKS67718.1"/>
    </source>
</evidence>
<dbReference type="InterPro" id="IPR050237">
    <property type="entry name" value="ATP-dep_AMP-bd_enzyme"/>
</dbReference>
<proteinExistence type="predicted"/>
<dbReference type="PANTHER" id="PTHR43767">
    <property type="entry name" value="LONG-CHAIN-FATTY-ACID--COA LIGASE"/>
    <property type="match status" value="1"/>
</dbReference>
<dbReference type="AlphaFoldDB" id="A0A495Q8U0"/>
<protein>
    <submittedName>
        <fullName evidence="1">AMP-binding enzyme</fullName>
    </submittedName>
</protein>
<dbReference type="Proteomes" id="UP000274601">
    <property type="component" value="Unassembled WGS sequence"/>
</dbReference>
<evidence type="ECO:0000313" key="2">
    <source>
        <dbReference type="Proteomes" id="UP000274601"/>
    </source>
</evidence>
<organism evidence="1 2">
    <name type="scientific">Actinomadura pelletieri DSM 43383</name>
    <dbReference type="NCBI Taxonomy" id="1120940"/>
    <lineage>
        <taxon>Bacteria</taxon>
        <taxon>Bacillati</taxon>
        <taxon>Actinomycetota</taxon>
        <taxon>Actinomycetes</taxon>
        <taxon>Streptosporangiales</taxon>
        <taxon>Thermomonosporaceae</taxon>
        <taxon>Actinomadura</taxon>
    </lineage>
</organism>
<dbReference type="Gene3D" id="2.30.38.10">
    <property type="entry name" value="Luciferase, Domain 3"/>
    <property type="match status" value="1"/>
</dbReference>
<sequence>MTRVDGFTPWPDGFYRTGDLVRRLPSGHLIVEGREKDQVNRGGDKISAEELENHLLAHPSGPCPEASG</sequence>
<dbReference type="PANTHER" id="PTHR43767:SF10">
    <property type="entry name" value="SURFACTIN SYNTHASE SUBUNIT 1"/>
    <property type="match status" value="1"/>
</dbReference>
<gene>
    <name evidence="1" type="ORF">BZB76_6843</name>
</gene>
<accession>A0A495Q8U0</accession>
<dbReference type="SUPFAM" id="SSF56801">
    <property type="entry name" value="Acetyl-CoA synthetase-like"/>
    <property type="match status" value="1"/>
</dbReference>
<name>A0A495Q8U0_9ACTN</name>
<dbReference type="EMBL" id="RBWU01000010">
    <property type="protein sequence ID" value="RKS67718.1"/>
    <property type="molecule type" value="Genomic_DNA"/>
</dbReference>
<comment type="caution">
    <text evidence="1">The sequence shown here is derived from an EMBL/GenBank/DDBJ whole genome shotgun (WGS) entry which is preliminary data.</text>
</comment>
<dbReference type="RefSeq" id="WP_170180888.1">
    <property type="nucleotide sequence ID" value="NZ_RBWU01000010.1"/>
</dbReference>
<keyword evidence="2" id="KW-1185">Reference proteome</keyword>